<feature type="compositionally biased region" description="Low complexity" evidence="1">
    <location>
        <begin position="117"/>
        <end position="144"/>
    </location>
</feature>
<evidence type="ECO:0000256" key="1">
    <source>
        <dbReference type="SAM" id="MobiDB-lite"/>
    </source>
</evidence>
<keyword evidence="3" id="KW-1185">Reference proteome</keyword>
<evidence type="ECO:0000313" key="3">
    <source>
        <dbReference type="Proteomes" id="UP000023152"/>
    </source>
</evidence>
<protein>
    <submittedName>
        <fullName evidence="2">Pfemp3-like protein</fullName>
    </submittedName>
</protein>
<feature type="region of interest" description="Disordered" evidence="1">
    <location>
        <begin position="73"/>
        <end position="195"/>
    </location>
</feature>
<organism evidence="2 3">
    <name type="scientific">Reticulomyxa filosa</name>
    <dbReference type="NCBI Taxonomy" id="46433"/>
    <lineage>
        <taxon>Eukaryota</taxon>
        <taxon>Sar</taxon>
        <taxon>Rhizaria</taxon>
        <taxon>Retaria</taxon>
        <taxon>Foraminifera</taxon>
        <taxon>Monothalamids</taxon>
        <taxon>Reticulomyxidae</taxon>
        <taxon>Reticulomyxa</taxon>
    </lineage>
</organism>
<comment type="caution">
    <text evidence="2">The sequence shown here is derived from an EMBL/GenBank/DDBJ whole genome shotgun (WGS) entry which is preliminary data.</text>
</comment>
<feature type="compositionally biased region" description="Polar residues" evidence="1">
    <location>
        <begin position="172"/>
        <end position="187"/>
    </location>
</feature>
<name>X6MNP5_RETFI</name>
<accession>X6MNP5</accession>
<proteinExistence type="predicted"/>
<sequence length="195" mass="20914">MRGVGKKNGNSESGKEPLIYLNYYNNETIYRASVNHTGQWYHSNAHLTMGSSNGQRSSNSKPFVPTSVHEWWIHKKKKKKSEDRGGRDSEDEEQLNYQHPYIAGQLIDESNEASGADSSTTDNDKSNSNVDGSSSGNGNSNSSSSGGGGGSGSSSNANLARKHGETNENKSHNPTGSCSGKNNTILTELDKSSPT</sequence>
<reference evidence="2 3" key="1">
    <citation type="journal article" date="2013" name="Curr. Biol.">
        <title>The Genome of the Foraminiferan Reticulomyxa filosa.</title>
        <authorList>
            <person name="Glockner G."/>
            <person name="Hulsmann N."/>
            <person name="Schleicher M."/>
            <person name="Noegel A.A."/>
            <person name="Eichinger L."/>
            <person name="Gallinger C."/>
            <person name="Pawlowski J."/>
            <person name="Sierra R."/>
            <person name="Euteneuer U."/>
            <person name="Pillet L."/>
            <person name="Moustafa A."/>
            <person name="Platzer M."/>
            <person name="Groth M."/>
            <person name="Szafranski K."/>
            <person name="Schliwa M."/>
        </authorList>
    </citation>
    <scope>NUCLEOTIDE SEQUENCE [LARGE SCALE GENOMIC DNA]</scope>
</reference>
<gene>
    <name evidence="2" type="ORF">RFI_21741</name>
</gene>
<evidence type="ECO:0000313" key="2">
    <source>
        <dbReference type="EMBL" id="ETO15623.1"/>
    </source>
</evidence>
<dbReference type="AlphaFoldDB" id="X6MNP5"/>
<feature type="compositionally biased region" description="Basic and acidic residues" evidence="1">
    <location>
        <begin position="162"/>
        <end position="171"/>
    </location>
</feature>
<dbReference type="EMBL" id="ASPP01018952">
    <property type="protein sequence ID" value="ETO15623.1"/>
    <property type="molecule type" value="Genomic_DNA"/>
</dbReference>
<dbReference type="Proteomes" id="UP000023152">
    <property type="component" value="Unassembled WGS sequence"/>
</dbReference>